<gene>
    <name evidence="2" type="ORF">I8J29_24185</name>
</gene>
<evidence type="ECO:0000313" key="2">
    <source>
        <dbReference type="EMBL" id="MBO7747288.1"/>
    </source>
</evidence>
<protein>
    <submittedName>
        <fullName evidence="2">YrdB family protein</fullName>
    </submittedName>
</protein>
<sequence length="110" mass="11931">MLLVDLIFFALELCALAAFCYWGFHLKGAETWVRTLAGIGSPVLVAVFWGTFVAPKARVPVRPLVRFALQLLVFAAAAAVLHGSGQRKLATLFLLVAIVEVVLSHKLKKG</sequence>
<keyword evidence="1" id="KW-1133">Transmembrane helix</keyword>
<accession>A0ABS3WG47</accession>
<evidence type="ECO:0000313" key="3">
    <source>
        <dbReference type="Proteomes" id="UP000670947"/>
    </source>
</evidence>
<dbReference type="RefSeq" id="WP_208849994.1">
    <property type="nucleotide sequence ID" value="NZ_JAGGDJ010000031.1"/>
</dbReference>
<dbReference type="Pfam" id="PF10823">
    <property type="entry name" value="DUF2568"/>
    <property type="match status" value="1"/>
</dbReference>
<feature type="transmembrane region" description="Helical" evidence="1">
    <location>
        <begin position="31"/>
        <end position="52"/>
    </location>
</feature>
<dbReference type="EMBL" id="JAGGDJ010000031">
    <property type="protein sequence ID" value="MBO7747288.1"/>
    <property type="molecule type" value="Genomic_DNA"/>
</dbReference>
<dbReference type="Proteomes" id="UP000670947">
    <property type="component" value="Unassembled WGS sequence"/>
</dbReference>
<keyword evidence="1" id="KW-0812">Transmembrane</keyword>
<evidence type="ECO:0000256" key="1">
    <source>
        <dbReference type="SAM" id="Phobius"/>
    </source>
</evidence>
<feature type="transmembrane region" description="Helical" evidence="1">
    <location>
        <begin position="64"/>
        <end position="82"/>
    </location>
</feature>
<dbReference type="InterPro" id="IPR021214">
    <property type="entry name" value="DUF2568"/>
</dbReference>
<name>A0ABS3WG47_9BACL</name>
<organism evidence="2 3">
    <name type="scientific">Paenibacillus artemisiicola</name>
    <dbReference type="NCBI Taxonomy" id="1172618"/>
    <lineage>
        <taxon>Bacteria</taxon>
        <taxon>Bacillati</taxon>
        <taxon>Bacillota</taxon>
        <taxon>Bacilli</taxon>
        <taxon>Bacillales</taxon>
        <taxon>Paenibacillaceae</taxon>
        <taxon>Paenibacillus</taxon>
    </lineage>
</organism>
<reference evidence="2 3" key="1">
    <citation type="submission" date="2021-03" db="EMBL/GenBank/DDBJ databases">
        <title>Paenibacillus artemisicola MWE-103 whole genome sequence.</title>
        <authorList>
            <person name="Ham Y.J."/>
        </authorList>
    </citation>
    <scope>NUCLEOTIDE SEQUENCE [LARGE SCALE GENOMIC DNA]</scope>
    <source>
        <strain evidence="2 3">MWE-103</strain>
    </source>
</reference>
<keyword evidence="1" id="KW-0472">Membrane</keyword>
<feature type="transmembrane region" description="Helical" evidence="1">
    <location>
        <begin position="6"/>
        <end position="24"/>
    </location>
</feature>
<keyword evidence="3" id="KW-1185">Reference proteome</keyword>
<proteinExistence type="predicted"/>
<comment type="caution">
    <text evidence="2">The sequence shown here is derived from an EMBL/GenBank/DDBJ whole genome shotgun (WGS) entry which is preliminary data.</text>
</comment>